<dbReference type="EMBL" id="NAJO01000005">
    <property type="protein sequence ID" value="OQO12069.1"/>
    <property type="molecule type" value="Genomic_DNA"/>
</dbReference>
<feature type="region of interest" description="Disordered" evidence="4">
    <location>
        <begin position="179"/>
        <end position="235"/>
    </location>
</feature>
<protein>
    <recommendedName>
        <fullName evidence="5">FAM192A/Fyv6 N-terminal domain-containing protein</fullName>
    </recommendedName>
</protein>
<dbReference type="InterPro" id="IPR019331">
    <property type="entry name" value="FAM192A/Fyv6_N"/>
</dbReference>
<dbReference type="Pfam" id="PF10187">
    <property type="entry name" value="FAM192A_Fyv6_N"/>
    <property type="match status" value="1"/>
</dbReference>
<gene>
    <name evidence="6" type="ORF">B0A48_02708</name>
</gene>
<dbReference type="PANTHER" id="PTHR13495">
    <property type="entry name" value="NEFA-INTERACTING NUCLEAR PROTEIN NIP30"/>
    <property type="match status" value="1"/>
</dbReference>
<feature type="domain" description="FAM192A/Fyv6 N-terminal" evidence="5">
    <location>
        <begin position="4"/>
        <end position="112"/>
    </location>
</feature>
<evidence type="ECO:0000313" key="7">
    <source>
        <dbReference type="Proteomes" id="UP000192596"/>
    </source>
</evidence>
<evidence type="ECO:0000256" key="1">
    <source>
        <dbReference type="ARBA" id="ARBA00004123"/>
    </source>
</evidence>
<organism evidence="6 7">
    <name type="scientific">Cryoendolithus antarcticus</name>
    <dbReference type="NCBI Taxonomy" id="1507870"/>
    <lineage>
        <taxon>Eukaryota</taxon>
        <taxon>Fungi</taxon>
        <taxon>Dikarya</taxon>
        <taxon>Ascomycota</taxon>
        <taxon>Pezizomycotina</taxon>
        <taxon>Dothideomycetes</taxon>
        <taxon>Dothideomycetidae</taxon>
        <taxon>Cladosporiales</taxon>
        <taxon>Cladosporiaceae</taxon>
        <taxon>Cryoendolithus</taxon>
    </lineage>
</organism>
<dbReference type="AlphaFoldDB" id="A0A1V8TL18"/>
<dbReference type="InterPro" id="IPR039845">
    <property type="entry name" value="FAM192A"/>
</dbReference>
<feature type="coiled-coil region" evidence="3">
    <location>
        <begin position="83"/>
        <end position="121"/>
    </location>
</feature>
<dbReference type="InParanoid" id="A0A1V8TL18"/>
<comment type="caution">
    <text evidence="6">The sequence shown here is derived from an EMBL/GenBank/DDBJ whole genome shotgun (WGS) entry which is preliminary data.</text>
</comment>
<keyword evidence="2" id="KW-0539">Nucleus</keyword>
<keyword evidence="7" id="KW-1185">Reference proteome</keyword>
<feature type="region of interest" description="Disordered" evidence="4">
    <location>
        <begin position="140"/>
        <end position="160"/>
    </location>
</feature>
<dbReference type="GO" id="GO:0005634">
    <property type="term" value="C:nucleus"/>
    <property type="evidence" value="ECO:0007669"/>
    <property type="project" value="UniProtKB-SubCell"/>
</dbReference>
<comment type="subcellular location">
    <subcellularLocation>
        <location evidence="1">Nucleus</location>
    </subcellularLocation>
</comment>
<accession>A0A1V8TL18</accession>
<evidence type="ECO:0000256" key="2">
    <source>
        <dbReference type="ARBA" id="ARBA00023242"/>
    </source>
</evidence>
<dbReference type="PANTHER" id="PTHR13495:SF0">
    <property type="entry name" value="PSME3-INTERACTING PROTEIN"/>
    <property type="match status" value="1"/>
</dbReference>
<evidence type="ECO:0000259" key="5">
    <source>
        <dbReference type="Pfam" id="PF10187"/>
    </source>
</evidence>
<proteinExistence type="predicted"/>
<keyword evidence="3" id="KW-0175">Coiled coil</keyword>
<dbReference type="Proteomes" id="UP000192596">
    <property type="component" value="Unassembled WGS sequence"/>
</dbReference>
<evidence type="ECO:0000313" key="6">
    <source>
        <dbReference type="EMBL" id="OQO12069.1"/>
    </source>
</evidence>
<reference evidence="7" key="1">
    <citation type="submission" date="2017-03" db="EMBL/GenBank/DDBJ databases">
        <title>Genomes of endolithic fungi from Antarctica.</title>
        <authorList>
            <person name="Coleine C."/>
            <person name="Masonjones S."/>
            <person name="Stajich J.E."/>
        </authorList>
    </citation>
    <scope>NUCLEOTIDE SEQUENCE [LARGE SCALE GENOMIC DNA]</scope>
    <source>
        <strain evidence="7">CCFEE 5527</strain>
    </source>
</reference>
<evidence type="ECO:0000256" key="4">
    <source>
        <dbReference type="SAM" id="MobiDB-lite"/>
    </source>
</evidence>
<name>A0A1V8TL18_9PEZI</name>
<dbReference type="OrthoDB" id="75807at2759"/>
<sequence length="235" mass="24955">MSRFVSTGTTDDAPSTRDEAWLKAQAEIEAKHVAQQVAARSGGGGEEKSLYETLQANKAAKQDAFEESMRLKNQFRSLDEDEVEFLENLTASERAEAKRVREETRQGVEAFRVQREEAERAAAVAAGDVGEVGDTGVESWAAAGSKKRRKGQREGIGGVKVRRTSTLEEVKGVKTGVEPPVAVEAQGTSATSPLPGAAPVSKAVTESTEIRPTLPSPSPPAAVLGLAGYSSDEDD</sequence>
<dbReference type="STRING" id="1507870.A0A1V8TL18"/>
<evidence type="ECO:0000256" key="3">
    <source>
        <dbReference type="SAM" id="Coils"/>
    </source>
</evidence>